<dbReference type="Pfam" id="PF00082">
    <property type="entry name" value="Peptidase_S8"/>
    <property type="match status" value="1"/>
</dbReference>
<dbReference type="Pfam" id="PF18911">
    <property type="entry name" value="PKD_4"/>
    <property type="match status" value="1"/>
</dbReference>
<feature type="active site" description="Charge relay system" evidence="6">
    <location>
        <position position="160"/>
    </location>
</feature>
<dbReference type="GO" id="GO:0006508">
    <property type="term" value="P:proteolysis"/>
    <property type="evidence" value="ECO:0007669"/>
    <property type="project" value="UniProtKB-KW"/>
</dbReference>
<keyword evidence="4 6" id="KW-0378">Hydrolase</keyword>
<feature type="chain" id="PRO_5003279855" evidence="7">
    <location>
        <begin position="18"/>
        <end position="1051"/>
    </location>
</feature>
<dbReference type="CDD" id="cd07473">
    <property type="entry name" value="Peptidases_S8_Subtilisin_like"/>
    <property type="match status" value="1"/>
</dbReference>
<keyword evidence="2 6" id="KW-0645">Protease</keyword>
<dbReference type="InterPro" id="IPR015500">
    <property type="entry name" value="Peptidase_S8_subtilisin-rel"/>
</dbReference>
<evidence type="ECO:0000256" key="5">
    <source>
        <dbReference type="ARBA" id="ARBA00022825"/>
    </source>
</evidence>
<dbReference type="KEGG" id="fte:Fluta_1682"/>
<evidence type="ECO:0000259" key="8">
    <source>
        <dbReference type="PROSITE" id="PS50093"/>
    </source>
</evidence>
<dbReference type="PANTHER" id="PTHR43399">
    <property type="entry name" value="SUBTILISIN-RELATED"/>
    <property type="match status" value="1"/>
</dbReference>
<sequence precursor="true">MKKLLALLALIPFGIFAQTVHVNYQDGKIWFKLTNEIRISQPLKEDPTKIPVQSIPGLNQIVAKYGFVNLSKPFHAAKTSPVLQRTYLLEFSSIQDVEKCVKDLENLVGVEYAEKVPLDKFCLTPNDPSYSSQWGLTNINAPTAWNYFSTGSNVVIAIVDDAVERTHADLSPNLWVNTGEIAGNNIDDDNNGYIDDINGYDVGSNDNNPNPPSSAYDHGTHVAGISSARSNNGVGVASIGFSCKLMCVKSTTTVGQVTNGYDGIVYAAASGADIINMSWGGPGASTTGQNVVNYAVSQGCILIAASGNDNVNTQFYPAAYNNVVSVAATTSSNTKASFSNYGTWIDISAPGNNIYSTTVGNTYGNKSGTSMASPMVAGLAGLMKSLNPNMPNAALINCLISTAANINAQNPSFIGQLGSGRIDAAAAMACVATSLNNPPVADFSANFTTISAGGSVLFTNLSTYNPTSWNWTFTGGTPATFNGQNPPSITYNTPGTYAVSLTATNANGTDTETKTGYIVVSAAAVCQRINLPTPAGWTGANYYTGATFAANGWINGMNASLDKQKAMYFDASASPNTILNNVYVAFGLAYSANPAKIVPINIYDGTTGTPGALLGSTNLTMGQIMSDVNGNFYTEASFVNNPITLPASKKFFVALGLTNLQWSAGVKDTLSIVSNSNGQTSPSPTWEQQSNNTWYQYGTAGTWNLGVSLFIHPFLTNTPSQAIITPSTLTICAGNSVNFNAAGSTYQDTLLWSFPGGTPTIVPSAPTASVTYGTPGTYNAILYTIGGGCSLFDSAFVSITVSPTPTISVSGDNTICNGASTALTASGSSSLAWSPATGLSATTGSNVTATPTVTTTYSITGTTGSCSNSTTITINVDDPAVATIEFVDSTVACPTSVSFDGSNSTGADSFSWTFPGGIPATSNSSSPTATFQNDGTVIVQLITTNTCGADTTEFPIQITTINCDLGLNDLNIDYIISYNPDQALIHIVSDLGLTTGTNIQLYNEMGQLLISNKLASQVSTVEIPVSSYAAGMYFVRITSDSHEATSKVIKH</sequence>
<comment type="similarity">
    <text evidence="1 6">Belongs to the peptidase S8 family.</text>
</comment>
<dbReference type="SUPFAM" id="SSF49299">
    <property type="entry name" value="PKD domain"/>
    <property type="match status" value="3"/>
</dbReference>
<feature type="signal peptide" evidence="7">
    <location>
        <begin position="1"/>
        <end position="17"/>
    </location>
</feature>
<keyword evidence="3 7" id="KW-0732">Signal</keyword>
<evidence type="ECO:0000256" key="3">
    <source>
        <dbReference type="ARBA" id="ARBA00022729"/>
    </source>
</evidence>
<dbReference type="GO" id="GO:0004252">
    <property type="term" value="F:serine-type endopeptidase activity"/>
    <property type="evidence" value="ECO:0007669"/>
    <property type="project" value="UniProtKB-UniRule"/>
</dbReference>
<organism evidence="9 10">
    <name type="scientific">Fluviicola taffensis (strain DSM 16823 / NCIMB 13979 / RW262)</name>
    <dbReference type="NCBI Taxonomy" id="755732"/>
    <lineage>
        <taxon>Bacteria</taxon>
        <taxon>Pseudomonadati</taxon>
        <taxon>Bacteroidota</taxon>
        <taxon>Flavobacteriia</taxon>
        <taxon>Flavobacteriales</taxon>
        <taxon>Crocinitomicaceae</taxon>
        <taxon>Fluviicola</taxon>
    </lineage>
</organism>
<dbReference type="eggNOG" id="COG1404">
    <property type="taxonomic scope" value="Bacteria"/>
</dbReference>
<dbReference type="Proteomes" id="UP000007463">
    <property type="component" value="Chromosome"/>
</dbReference>
<dbReference type="InterPro" id="IPR035986">
    <property type="entry name" value="PKD_dom_sf"/>
</dbReference>
<dbReference type="SMART" id="SM00089">
    <property type="entry name" value="PKD"/>
    <property type="match status" value="3"/>
</dbReference>
<feature type="domain" description="PKD" evidence="8">
    <location>
        <begin position="880"/>
        <end position="952"/>
    </location>
</feature>
<dbReference type="Pfam" id="PF18962">
    <property type="entry name" value="Por_Secre_tail"/>
    <property type="match status" value="1"/>
</dbReference>
<dbReference type="STRING" id="755732.Fluta_1682"/>
<dbReference type="SUPFAM" id="SSF52743">
    <property type="entry name" value="Subtilisin-like"/>
    <property type="match status" value="1"/>
</dbReference>
<evidence type="ECO:0000256" key="2">
    <source>
        <dbReference type="ARBA" id="ARBA00022670"/>
    </source>
</evidence>
<feature type="active site" description="Charge relay system" evidence="6">
    <location>
        <position position="370"/>
    </location>
</feature>
<feature type="domain" description="PKD" evidence="8">
    <location>
        <begin position="439"/>
        <end position="525"/>
    </location>
</feature>
<dbReference type="RefSeq" id="WP_013686445.1">
    <property type="nucleotide sequence ID" value="NC_015321.1"/>
</dbReference>
<name>F2IGQ7_FLUTR</name>
<dbReference type="EMBL" id="CP002542">
    <property type="protein sequence ID" value="AEA43674.1"/>
    <property type="molecule type" value="Genomic_DNA"/>
</dbReference>
<dbReference type="HOGENOM" id="CLU_290831_0_0_10"/>
<dbReference type="InterPro" id="IPR022409">
    <property type="entry name" value="PKD/Chitinase_dom"/>
</dbReference>
<dbReference type="MEROPS" id="S08.145"/>
<dbReference type="InterPro" id="IPR013783">
    <property type="entry name" value="Ig-like_fold"/>
</dbReference>
<dbReference type="PANTHER" id="PTHR43399:SF4">
    <property type="entry name" value="CELL WALL-ASSOCIATED PROTEASE"/>
    <property type="match status" value="1"/>
</dbReference>
<evidence type="ECO:0000256" key="7">
    <source>
        <dbReference type="SAM" id="SignalP"/>
    </source>
</evidence>
<dbReference type="InterPro" id="IPR000601">
    <property type="entry name" value="PKD_dom"/>
</dbReference>
<evidence type="ECO:0000256" key="4">
    <source>
        <dbReference type="ARBA" id="ARBA00022801"/>
    </source>
</evidence>
<accession>F2IGQ7</accession>
<dbReference type="InterPro" id="IPR034204">
    <property type="entry name" value="PfSUB1-like_cat_dom"/>
</dbReference>
<dbReference type="Pfam" id="PF00801">
    <property type="entry name" value="PKD"/>
    <property type="match status" value="1"/>
</dbReference>
<evidence type="ECO:0000256" key="1">
    <source>
        <dbReference type="ARBA" id="ARBA00011073"/>
    </source>
</evidence>
<gene>
    <name evidence="9" type="ordered locus">Fluta_1682</name>
</gene>
<dbReference type="NCBIfam" id="TIGR04183">
    <property type="entry name" value="Por_Secre_tail"/>
    <property type="match status" value="1"/>
</dbReference>
<evidence type="ECO:0000313" key="10">
    <source>
        <dbReference type="Proteomes" id="UP000007463"/>
    </source>
</evidence>
<dbReference type="PROSITE" id="PS00138">
    <property type="entry name" value="SUBTILASE_SER"/>
    <property type="match status" value="1"/>
</dbReference>
<reference evidence="10" key="2">
    <citation type="submission" date="2011-02" db="EMBL/GenBank/DDBJ databases">
        <title>The complete genome of Fluviicola taffensis DSM 16823.</title>
        <authorList>
            <consortium name="US DOE Joint Genome Institute (JGI-PGF)"/>
            <person name="Lucas S."/>
            <person name="Copeland A."/>
            <person name="Lapidus A."/>
            <person name="Bruce D."/>
            <person name="Goodwin L."/>
            <person name="Pitluck S."/>
            <person name="Kyrpides N."/>
            <person name="Mavromatis K."/>
            <person name="Ivanova N."/>
            <person name="Mikhailova N."/>
            <person name="Pagani I."/>
            <person name="Chertkov O."/>
            <person name="Detter J.C."/>
            <person name="Han C."/>
            <person name="Tapia R."/>
            <person name="Land M."/>
            <person name="Hauser L."/>
            <person name="Markowitz V."/>
            <person name="Cheng J.-F."/>
            <person name="Hugenholtz P."/>
            <person name="Woyke T."/>
            <person name="Wu D."/>
            <person name="Tindall B."/>
            <person name="Pomrenke H.G."/>
            <person name="Brambilla E."/>
            <person name="Klenk H.-P."/>
            <person name="Eisen J.A."/>
        </authorList>
    </citation>
    <scope>NUCLEOTIDE SEQUENCE [LARGE SCALE GENOMIC DNA]</scope>
    <source>
        <strain evidence="10">DSM 16823 / RW262 / RW262</strain>
    </source>
</reference>
<dbReference type="Gene3D" id="3.40.50.200">
    <property type="entry name" value="Peptidase S8/S53 domain"/>
    <property type="match status" value="1"/>
</dbReference>
<dbReference type="InterPro" id="IPR000209">
    <property type="entry name" value="Peptidase_S8/S53_dom"/>
</dbReference>
<dbReference type="eggNOG" id="COG3291">
    <property type="taxonomic scope" value="Bacteria"/>
</dbReference>
<dbReference type="InterPro" id="IPR023828">
    <property type="entry name" value="Peptidase_S8_Ser-AS"/>
</dbReference>
<dbReference type="InterPro" id="IPR051048">
    <property type="entry name" value="Peptidase_S8/S53_subtilisin"/>
</dbReference>
<proteinExistence type="inferred from homology"/>
<dbReference type="PRINTS" id="PR00723">
    <property type="entry name" value="SUBTILISIN"/>
</dbReference>
<feature type="domain" description="PKD" evidence="8">
    <location>
        <begin position="736"/>
        <end position="782"/>
    </location>
</feature>
<dbReference type="PROSITE" id="PS51892">
    <property type="entry name" value="SUBTILASE"/>
    <property type="match status" value="1"/>
</dbReference>
<protein>
    <submittedName>
        <fullName evidence="9">Thermitase</fullName>
        <ecNumber evidence="9">3.4.21.66</ecNumber>
    </submittedName>
</protein>
<evidence type="ECO:0000313" key="9">
    <source>
        <dbReference type="EMBL" id="AEA43674.1"/>
    </source>
</evidence>
<dbReference type="PROSITE" id="PS50093">
    <property type="entry name" value="PKD"/>
    <property type="match status" value="3"/>
</dbReference>
<dbReference type="CDD" id="cd00146">
    <property type="entry name" value="PKD"/>
    <property type="match status" value="1"/>
</dbReference>
<keyword evidence="10" id="KW-1185">Reference proteome</keyword>
<feature type="active site" description="Charge relay system" evidence="6">
    <location>
        <position position="218"/>
    </location>
</feature>
<dbReference type="InterPro" id="IPR036852">
    <property type="entry name" value="Peptidase_S8/S53_dom_sf"/>
</dbReference>
<dbReference type="EC" id="3.4.21.66" evidence="9"/>
<dbReference type="OrthoDB" id="1055762at2"/>
<keyword evidence="5 6" id="KW-0720">Serine protease</keyword>
<dbReference type="Gene3D" id="2.60.40.10">
    <property type="entry name" value="Immunoglobulins"/>
    <property type="match status" value="3"/>
</dbReference>
<reference evidence="9 10" key="1">
    <citation type="journal article" date="2011" name="Stand. Genomic Sci.">
        <title>Complete genome sequence of the gliding freshwater bacterium Fluviicola taffensis type strain (RW262).</title>
        <authorList>
            <person name="Woyke T."/>
            <person name="Chertkov O."/>
            <person name="Lapidus A."/>
            <person name="Nolan M."/>
            <person name="Lucas S."/>
            <person name="Del Rio T.G."/>
            <person name="Tice H."/>
            <person name="Cheng J.F."/>
            <person name="Tapia R."/>
            <person name="Han C."/>
            <person name="Goodwin L."/>
            <person name="Pitluck S."/>
            <person name="Liolios K."/>
            <person name="Pagani I."/>
            <person name="Ivanova N."/>
            <person name="Huntemann M."/>
            <person name="Mavromatis K."/>
            <person name="Mikhailova N."/>
            <person name="Pati A."/>
            <person name="Chen A."/>
            <person name="Palaniappan K."/>
            <person name="Land M."/>
            <person name="Hauser L."/>
            <person name="Brambilla E.M."/>
            <person name="Rohde M."/>
            <person name="Mwirichia R."/>
            <person name="Sikorski J."/>
            <person name="Tindall B.J."/>
            <person name="Goker M."/>
            <person name="Bristow J."/>
            <person name="Eisen J.A."/>
            <person name="Markowitz V."/>
            <person name="Hugenholtz P."/>
            <person name="Klenk H.P."/>
            <person name="Kyrpides N.C."/>
        </authorList>
    </citation>
    <scope>NUCLEOTIDE SEQUENCE [LARGE SCALE GENOMIC DNA]</scope>
    <source>
        <strain evidence="10">DSM 16823 / RW262 / RW262</strain>
    </source>
</reference>
<dbReference type="InterPro" id="IPR026444">
    <property type="entry name" value="Secre_tail"/>
</dbReference>
<evidence type="ECO:0000256" key="6">
    <source>
        <dbReference type="PROSITE-ProRule" id="PRU01240"/>
    </source>
</evidence>
<dbReference type="AlphaFoldDB" id="F2IGQ7"/>